<evidence type="ECO:0000313" key="3">
    <source>
        <dbReference type="EMBL" id="GKV30772.1"/>
    </source>
</evidence>
<dbReference type="EMBL" id="BPVZ01000088">
    <property type="protein sequence ID" value="GKV30772.1"/>
    <property type="molecule type" value="Genomic_DNA"/>
</dbReference>
<feature type="transmembrane region" description="Helical" evidence="1">
    <location>
        <begin position="33"/>
        <end position="52"/>
    </location>
</feature>
<organism evidence="3 4">
    <name type="scientific">Rubroshorea leprosula</name>
    <dbReference type="NCBI Taxonomy" id="152421"/>
    <lineage>
        <taxon>Eukaryota</taxon>
        <taxon>Viridiplantae</taxon>
        <taxon>Streptophyta</taxon>
        <taxon>Embryophyta</taxon>
        <taxon>Tracheophyta</taxon>
        <taxon>Spermatophyta</taxon>
        <taxon>Magnoliopsida</taxon>
        <taxon>eudicotyledons</taxon>
        <taxon>Gunneridae</taxon>
        <taxon>Pentapetalae</taxon>
        <taxon>rosids</taxon>
        <taxon>malvids</taxon>
        <taxon>Malvales</taxon>
        <taxon>Dipterocarpaceae</taxon>
        <taxon>Rubroshorea</taxon>
    </lineage>
</organism>
<feature type="domain" description="Reverse transcriptase" evidence="2">
    <location>
        <begin position="1"/>
        <end position="194"/>
    </location>
</feature>
<evidence type="ECO:0000313" key="4">
    <source>
        <dbReference type="Proteomes" id="UP001054252"/>
    </source>
</evidence>
<proteinExistence type="predicted"/>
<keyword evidence="1" id="KW-1133">Transmembrane helix</keyword>
<gene>
    <name evidence="3" type="ORF">SLEP1_g39552</name>
</gene>
<dbReference type="InterPro" id="IPR000477">
    <property type="entry name" value="RT_dom"/>
</dbReference>
<dbReference type="AlphaFoldDB" id="A0AAV5L120"/>
<dbReference type="InterPro" id="IPR043502">
    <property type="entry name" value="DNA/RNA_pol_sf"/>
</dbReference>
<dbReference type="PROSITE" id="PS50878">
    <property type="entry name" value="RT_POL"/>
    <property type="match status" value="1"/>
</dbReference>
<dbReference type="Proteomes" id="UP001054252">
    <property type="component" value="Unassembled WGS sequence"/>
</dbReference>
<accession>A0AAV5L120</accession>
<dbReference type="SUPFAM" id="SSF56672">
    <property type="entry name" value="DNA/RNA polymerases"/>
    <property type="match status" value="1"/>
</dbReference>
<name>A0AAV5L120_9ROSI</name>
<keyword evidence="4" id="KW-1185">Reference proteome</keyword>
<protein>
    <recommendedName>
        <fullName evidence="2">Reverse transcriptase domain-containing protein</fullName>
    </recommendedName>
</protein>
<dbReference type="PANTHER" id="PTHR33116">
    <property type="entry name" value="REVERSE TRANSCRIPTASE ZINC-BINDING DOMAIN-CONTAINING PROTEIN-RELATED-RELATED"/>
    <property type="match status" value="1"/>
</dbReference>
<evidence type="ECO:0000256" key="1">
    <source>
        <dbReference type="SAM" id="Phobius"/>
    </source>
</evidence>
<dbReference type="Pfam" id="PF00078">
    <property type="entry name" value="RVT_1"/>
    <property type="match status" value="1"/>
</dbReference>
<dbReference type="PANTHER" id="PTHR33116:SF80">
    <property type="entry name" value="REVERSE TRANSCRIPTASE ZINC-BINDING DOMAIN-CONTAINING PROTEIN"/>
    <property type="match status" value="1"/>
</dbReference>
<keyword evidence="1" id="KW-0812">Transmembrane</keyword>
<comment type="caution">
    <text evidence="3">The sequence shown here is derived from an EMBL/GenBank/DDBJ whole genome shotgun (WGS) entry which is preliminary data.</text>
</comment>
<keyword evidence="1" id="KW-0472">Membrane</keyword>
<reference evidence="3 4" key="1">
    <citation type="journal article" date="2021" name="Commun. Biol.">
        <title>The genome of Shorea leprosula (Dipterocarpaceae) highlights the ecological relevance of drought in aseasonal tropical rainforests.</title>
        <authorList>
            <person name="Ng K.K.S."/>
            <person name="Kobayashi M.J."/>
            <person name="Fawcett J.A."/>
            <person name="Hatakeyama M."/>
            <person name="Paape T."/>
            <person name="Ng C.H."/>
            <person name="Ang C.C."/>
            <person name="Tnah L.H."/>
            <person name="Lee C.T."/>
            <person name="Nishiyama T."/>
            <person name="Sese J."/>
            <person name="O'Brien M.J."/>
            <person name="Copetti D."/>
            <person name="Mohd Noor M.I."/>
            <person name="Ong R.C."/>
            <person name="Putra M."/>
            <person name="Sireger I.Z."/>
            <person name="Indrioko S."/>
            <person name="Kosugi Y."/>
            <person name="Izuno A."/>
            <person name="Isagi Y."/>
            <person name="Lee S.L."/>
            <person name="Shimizu K.K."/>
        </authorList>
    </citation>
    <scope>NUCLEOTIDE SEQUENCE [LARGE SCALE GENOMIC DNA]</scope>
    <source>
        <strain evidence="3">214</strain>
    </source>
</reference>
<evidence type="ECO:0000259" key="2">
    <source>
        <dbReference type="PROSITE" id="PS50878"/>
    </source>
</evidence>
<sequence>MAENILLAHELVKNYHRESLDPRCALKIDIMKAFDLVSWNFIFQVLIALGFPTQFVDWIRACITSAMFSISFNGNLISYFLGRRGVRQGDPLSHYIFVICMEIIYRMLNKAASEGQIAFHHNCAKTQLTHLCFADDLIIFTDGSTSSLSAIDKVLQDFYSFSGIPLITGKLSKELKPLIAKITDRMTSWAAKHLSFTVETAKGAKVKWQSICTAKQEGGLGLKGLDLWNIACIMRKILELRQKARQLEKHIPGDGKDIFLWHDNWHPSGPLIEAYGARIVSDVAKPFQGKLAVVVHGNYWNWPPAHSLQLVQIHAALFDNICPQEGVRDAVVWLPSASGNFQTGKTWN</sequence>